<proteinExistence type="evidence at transcript level"/>
<reference evidence="2" key="1">
    <citation type="submission" date="2004-05" db="EMBL/GenBank/DDBJ databases">
        <authorList>
            <person name="Borza T.C."/>
            <person name="Popescu C.E."/>
            <person name="Lee R.W."/>
        </authorList>
    </citation>
    <scope>NUCLEOTIDE SEQUENCE</scope>
</reference>
<evidence type="ECO:0000313" key="2">
    <source>
        <dbReference type="EMBL" id="AAV65342.1"/>
    </source>
</evidence>
<dbReference type="SUPFAM" id="SSF103473">
    <property type="entry name" value="MFS general substrate transporter"/>
    <property type="match status" value="1"/>
</dbReference>
<organism evidence="2">
    <name type="scientific">Prototheca wickerhamii</name>
    <dbReference type="NCBI Taxonomy" id="3111"/>
    <lineage>
        <taxon>Eukaryota</taxon>
        <taxon>Viridiplantae</taxon>
        <taxon>Chlorophyta</taxon>
        <taxon>core chlorophytes</taxon>
        <taxon>Trebouxiophyceae</taxon>
        <taxon>Chlorellales</taxon>
        <taxon>Chlorellaceae</taxon>
        <taxon>Prototheca</taxon>
    </lineage>
</organism>
<dbReference type="Gene3D" id="1.20.1250.20">
    <property type="entry name" value="MFS general substrate transporter like domains"/>
    <property type="match status" value="1"/>
</dbReference>
<feature type="transmembrane region" description="Helical" evidence="1">
    <location>
        <begin position="102"/>
        <end position="127"/>
    </location>
</feature>
<keyword evidence="1" id="KW-0472">Membrane</keyword>
<feature type="non-terminal residue" evidence="2">
    <location>
        <position position="166"/>
    </location>
</feature>
<keyword evidence="1" id="KW-0812">Transmembrane</keyword>
<feature type="non-terminal residue" evidence="2">
    <location>
        <position position="1"/>
    </location>
</feature>
<keyword evidence="1" id="KW-1133">Transmembrane helix</keyword>
<feature type="transmembrane region" description="Helical" evidence="1">
    <location>
        <begin position="64"/>
        <end position="82"/>
    </location>
</feature>
<evidence type="ECO:0000256" key="1">
    <source>
        <dbReference type="SAM" id="Phobius"/>
    </source>
</evidence>
<dbReference type="AlphaFoldDB" id="Q5IX08"/>
<dbReference type="InterPro" id="IPR036259">
    <property type="entry name" value="MFS_trans_sf"/>
</dbReference>
<protein>
    <submittedName>
        <fullName evidence="2">Plastid hexose transporter</fullName>
    </submittedName>
</protein>
<accession>Q5IX08</accession>
<reference evidence="2" key="2">
    <citation type="journal article" date="2005" name="Eukaryot. Cell">
        <title>Multiple metabolic roles for the nonphotosynthetic plastid of the green alga Prototheca wickerhamii.</title>
        <authorList>
            <person name="Borza T."/>
            <person name="Popescu C.E."/>
            <person name="Lee R.W."/>
        </authorList>
    </citation>
    <scope>NUCLEOTIDE SEQUENCE</scope>
</reference>
<sequence>HRTCGTWRRPVGPWTSAEERAFTRPSRFFMSRRVASPIVNAMQGHAGESLISTPRPAHHLSPQVSLGVGVAGMGALCFGYHLGVVNGPLDAIAADLGFSGNAMLQGLAVSSLLAFAAVGSLGGSGLADRLGTAPRLPAGLRPTPPRPPAQLHGHLPRPAHRWACHL</sequence>
<dbReference type="EMBL" id="AY616051">
    <property type="protein sequence ID" value="AAV65342.1"/>
    <property type="molecule type" value="mRNA"/>
</dbReference>
<name>Q5IX08_PROWI</name>